<keyword evidence="2" id="KW-0560">Oxidoreductase</keyword>
<comment type="caution">
    <text evidence="5">The sequence shown here is derived from an EMBL/GenBank/DDBJ whole genome shotgun (WGS) entry which is preliminary data.</text>
</comment>
<dbReference type="PANTHER" id="PTHR24321:SF8">
    <property type="entry name" value="ESTRADIOL 17-BETA-DEHYDROGENASE 8-RELATED"/>
    <property type="match status" value="1"/>
</dbReference>
<dbReference type="InterPro" id="IPR057326">
    <property type="entry name" value="KR_dom"/>
</dbReference>
<evidence type="ECO:0000256" key="3">
    <source>
        <dbReference type="ARBA" id="ARBA00023027"/>
    </source>
</evidence>
<dbReference type="InterPro" id="IPR002347">
    <property type="entry name" value="SDR_fam"/>
</dbReference>
<dbReference type="Proteomes" id="UP000253941">
    <property type="component" value="Unassembled WGS sequence"/>
</dbReference>
<comment type="similarity">
    <text evidence="1">Belongs to the short-chain dehydrogenases/reductases (SDR) family.</text>
</comment>
<evidence type="ECO:0000256" key="2">
    <source>
        <dbReference type="ARBA" id="ARBA00023002"/>
    </source>
</evidence>
<keyword evidence="6" id="KW-1185">Reference proteome</keyword>
<dbReference type="CDD" id="cd05233">
    <property type="entry name" value="SDR_c"/>
    <property type="match status" value="1"/>
</dbReference>
<evidence type="ECO:0000259" key="4">
    <source>
        <dbReference type="SMART" id="SM00822"/>
    </source>
</evidence>
<dbReference type="NCBIfam" id="NF005559">
    <property type="entry name" value="PRK07231.1"/>
    <property type="match status" value="1"/>
</dbReference>
<dbReference type="Gene3D" id="3.40.50.720">
    <property type="entry name" value="NAD(P)-binding Rossmann-like Domain"/>
    <property type="match status" value="1"/>
</dbReference>
<dbReference type="PRINTS" id="PR00081">
    <property type="entry name" value="GDHRDH"/>
</dbReference>
<keyword evidence="3" id="KW-0520">NAD</keyword>
<dbReference type="Pfam" id="PF13561">
    <property type="entry name" value="adh_short_C2"/>
    <property type="match status" value="1"/>
</dbReference>
<dbReference type="AlphaFoldDB" id="A0A369T8X6"/>
<sequence>MQGKTTVVTGAARGIGRAVAERFAAEGARVVIGDIRDEDGKAVAEAIRATGGEAVFQHCDVGDGDEVAALCQRAVETFGRLDCAVANAGIAVACDFLAFEEAEFDRVLRTNLRGSFLTVQAAARRMRDGGSIVLMSSINGILAMPHVAANCVSKGGMNQLAKAAGLALADRGIRVNALAPGSVDAGMVYDVSGQPDNWGEMLSRTPLRRVGTPAEIAAATLFLASDDSSYMTGQCVTIDGGRMALNYTVPPLDG</sequence>
<protein>
    <submittedName>
        <fullName evidence="5">SDR family NAD(P)-dependent oxidoreductase</fullName>
    </submittedName>
</protein>
<proteinExistence type="inferred from homology"/>
<evidence type="ECO:0000313" key="5">
    <source>
        <dbReference type="EMBL" id="RDD61781.1"/>
    </source>
</evidence>
<dbReference type="InterPro" id="IPR036291">
    <property type="entry name" value="NAD(P)-bd_dom_sf"/>
</dbReference>
<dbReference type="SMART" id="SM00822">
    <property type="entry name" value="PKS_KR"/>
    <property type="match status" value="1"/>
</dbReference>
<organism evidence="5 6">
    <name type="scientific">Ferruginivarius sediminum</name>
    <dbReference type="NCBI Taxonomy" id="2661937"/>
    <lineage>
        <taxon>Bacteria</taxon>
        <taxon>Pseudomonadati</taxon>
        <taxon>Pseudomonadota</taxon>
        <taxon>Alphaproteobacteria</taxon>
        <taxon>Rhodospirillales</taxon>
        <taxon>Rhodospirillaceae</taxon>
        <taxon>Ferruginivarius</taxon>
    </lineage>
</organism>
<gene>
    <name evidence="5" type="ORF">DRB17_11345</name>
</gene>
<dbReference type="EMBL" id="QPMH01000009">
    <property type="protein sequence ID" value="RDD61781.1"/>
    <property type="molecule type" value="Genomic_DNA"/>
</dbReference>
<evidence type="ECO:0000313" key="6">
    <source>
        <dbReference type="Proteomes" id="UP000253941"/>
    </source>
</evidence>
<dbReference type="GO" id="GO:0016491">
    <property type="term" value="F:oxidoreductase activity"/>
    <property type="evidence" value="ECO:0007669"/>
    <property type="project" value="UniProtKB-KW"/>
</dbReference>
<dbReference type="SUPFAM" id="SSF51735">
    <property type="entry name" value="NAD(P)-binding Rossmann-fold domains"/>
    <property type="match status" value="1"/>
</dbReference>
<accession>A0A369T8X6</accession>
<evidence type="ECO:0000256" key="1">
    <source>
        <dbReference type="ARBA" id="ARBA00006484"/>
    </source>
</evidence>
<dbReference type="FunFam" id="3.40.50.720:FF:000084">
    <property type="entry name" value="Short-chain dehydrogenase reductase"/>
    <property type="match status" value="1"/>
</dbReference>
<reference evidence="5 6" key="1">
    <citation type="submission" date="2018-07" db="EMBL/GenBank/DDBJ databases">
        <title>Venubactetium sediminum gen. nov., sp. nov., isolated from a marine solar saltern.</title>
        <authorList>
            <person name="Wang S."/>
        </authorList>
    </citation>
    <scope>NUCLEOTIDE SEQUENCE [LARGE SCALE GENOMIC DNA]</scope>
    <source>
        <strain evidence="5 6">WD2A32</strain>
    </source>
</reference>
<dbReference type="PANTHER" id="PTHR24321">
    <property type="entry name" value="DEHYDROGENASES, SHORT CHAIN"/>
    <property type="match status" value="1"/>
</dbReference>
<name>A0A369T8X6_9PROT</name>
<feature type="domain" description="Ketoreductase" evidence="4">
    <location>
        <begin position="4"/>
        <end position="201"/>
    </location>
</feature>